<feature type="domain" description="HD" evidence="1">
    <location>
        <begin position="61"/>
        <end position="187"/>
    </location>
</feature>
<evidence type="ECO:0000259" key="1">
    <source>
        <dbReference type="PROSITE" id="PS51831"/>
    </source>
</evidence>
<dbReference type="PROSITE" id="PS51831">
    <property type="entry name" value="HD"/>
    <property type="match status" value="1"/>
</dbReference>
<accession>A0ABS1F8I1</accession>
<dbReference type="SMART" id="SM00471">
    <property type="entry name" value="HDc"/>
    <property type="match status" value="1"/>
</dbReference>
<name>A0ABS1F8I1_9PROT</name>
<proteinExistence type="predicted"/>
<sequence>MAKMSRPQRVRDPIHNLIEFDGGQFESMLWRVIQTRPFQRLRRIRQLGFSELVYPGATHTRFAHSLGVFHTARRLMRIIRHHIKANGGYVEQNKADVAVAAALVHDLGHGMLSHAFEDIGEKLGLKMAHHEHVSDVLIRDGEVARELATFRPSFPGEVADVIGRGRPTNLYDAVVSSQFDADRLDYMQRDRLMAGVQNSGIDFEWLLANLEIGTVATGVDGQQLEDVETFVLGPKAIRAAETYVLALFQLYPTVYHHKATRAAEKLFSALMIRLITLMRDGAMEEVTGLSARHPFARFAKDADSVENALALDDTVFWGSLGMLCDAKDAQIRECAIQLRDRKLPKSVDIRGQLVASVKGMKADTPAERNEIKRRLNRLTENIENALNAWSQSKSTGAPRILVDREERVPYKLLDESKGPLNQIRIKTDDGQIRDMAEVSSVVSSIETFKLFRAYIKAGDHEAKAAADAIVAEELGRTDND</sequence>
<dbReference type="Pfam" id="PF19276">
    <property type="entry name" value="HD_assoc_2"/>
    <property type="match status" value="1"/>
</dbReference>
<comment type="caution">
    <text evidence="2">The sequence shown here is derived from an EMBL/GenBank/DDBJ whole genome shotgun (WGS) entry which is preliminary data.</text>
</comment>
<dbReference type="CDD" id="cd00077">
    <property type="entry name" value="HDc"/>
    <property type="match status" value="1"/>
</dbReference>
<dbReference type="Gene3D" id="1.10.3210.10">
    <property type="entry name" value="Hypothetical protein af1432"/>
    <property type="match status" value="1"/>
</dbReference>
<evidence type="ECO:0000313" key="3">
    <source>
        <dbReference type="Proteomes" id="UP000652760"/>
    </source>
</evidence>
<dbReference type="InterPro" id="IPR003607">
    <property type="entry name" value="HD/PDEase_dom"/>
</dbReference>
<dbReference type="InterPro" id="IPR006674">
    <property type="entry name" value="HD_domain"/>
</dbReference>
<dbReference type="EMBL" id="JAENHM010000058">
    <property type="protein sequence ID" value="MBK1839710.1"/>
    <property type="molecule type" value="Genomic_DNA"/>
</dbReference>
<dbReference type="PANTHER" id="PTHR11373:SF4">
    <property type="entry name" value="DEOXYNUCLEOSIDE TRIPHOSPHATE TRIPHOSPHOHYDROLASE SAMHD1"/>
    <property type="match status" value="1"/>
</dbReference>
<protein>
    <submittedName>
        <fullName evidence="2">HD domain-containing protein</fullName>
    </submittedName>
</protein>
<dbReference type="InterPro" id="IPR050135">
    <property type="entry name" value="dGTPase-like"/>
</dbReference>
<dbReference type="PANTHER" id="PTHR11373">
    <property type="entry name" value="DEOXYNUCLEOSIDE TRIPHOSPHATE TRIPHOSPHOHYDROLASE"/>
    <property type="match status" value="1"/>
</dbReference>
<dbReference type="Proteomes" id="UP000652760">
    <property type="component" value="Unassembled WGS sequence"/>
</dbReference>
<gene>
    <name evidence="2" type="ORF">JHL17_20065</name>
</gene>
<dbReference type="InterPro" id="IPR045509">
    <property type="entry name" value="HD_assoc_2"/>
</dbReference>
<reference evidence="3" key="1">
    <citation type="submission" date="2021-01" db="EMBL/GenBank/DDBJ databases">
        <title>Genome public.</title>
        <authorList>
            <person name="Liu C."/>
            <person name="Sun Q."/>
        </authorList>
    </citation>
    <scope>NUCLEOTIDE SEQUENCE [LARGE SCALE GENOMIC DNA]</scope>
    <source>
        <strain evidence="3">YIM B02556</strain>
    </source>
</reference>
<dbReference type="Pfam" id="PF01966">
    <property type="entry name" value="HD"/>
    <property type="match status" value="1"/>
</dbReference>
<evidence type="ECO:0000313" key="2">
    <source>
        <dbReference type="EMBL" id="MBK1839710.1"/>
    </source>
</evidence>
<dbReference type="RefSeq" id="WP_200195740.1">
    <property type="nucleotide sequence ID" value="NZ_JAENHM010000058.1"/>
</dbReference>
<dbReference type="SUPFAM" id="SSF109604">
    <property type="entry name" value="HD-domain/PDEase-like"/>
    <property type="match status" value="1"/>
</dbReference>
<organism evidence="2 3">
    <name type="scientific">Azospirillum endophyticum</name>
    <dbReference type="NCBI Taxonomy" id="2800326"/>
    <lineage>
        <taxon>Bacteria</taxon>
        <taxon>Pseudomonadati</taxon>
        <taxon>Pseudomonadota</taxon>
        <taxon>Alphaproteobacteria</taxon>
        <taxon>Rhodospirillales</taxon>
        <taxon>Azospirillaceae</taxon>
        <taxon>Azospirillum</taxon>
    </lineage>
</organism>
<keyword evidence="3" id="KW-1185">Reference proteome</keyword>